<keyword evidence="4" id="KW-1185">Reference proteome</keyword>
<dbReference type="Pfam" id="PF15862">
    <property type="entry name" value="Coilin_N"/>
    <property type="match status" value="1"/>
</dbReference>
<organism evidence="3 4">
    <name type="scientific">Sinocyclocheilus rhinocerous</name>
    <dbReference type="NCBI Taxonomy" id="307959"/>
    <lineage>
        <taxon>Eukaryota</taxon>
        <taxon>Metazoa</taxon>
        <taxon>Chordata</taxon>
        <taxon>Craniata</taxon>
        <taxon>Vertebrata</taxon>
        <taxon>Euteleostomi</taxon>
        <taxon>Actinopterygii</taxon>
        <taxon>Neopterygii</taxon>
        <taxon>Teleostei</taxon>
        <taxon>Ostariophysi</taxon>
        <taxon>Cypriniformes</taxon>
        <taxon>Cyprinidae</taxon>
        <taxon>Cyprininae</taxon>
        <taxon>Sinocyclocheilus</taxon>
    </lineage>
</organism>
<dbReference type="GO" id="GO:0030619">
    <property type="term" value="F:U1 snRNA binding"/>
    <property type="evidence" value="ECO:0007669"/>
    <property type="project" value="TreeGrafter"/>
</dbReference>
<protein>
    <submittedName>
        <fullName evidence="3">Coilin-like</fullName>
    </submittedName>
</protein>
<evidence type="ECO:0000256" key="1">
    <source>
        <dbReference type="SAM" id="MobiDB-lite"/>
    </source>
</evidence>
<proteinExistence type="predicted"/>
<feature type="domain" description="Coilin N-terminal" evidence="2">
    <location>
        <begin position="9"/>
        <end position="150"/>
    </location>
</feature>
<feature type="compositionally biased region" description="Polar residues" evidence="1">
    <location>
        <begin position="290"/>
        <end position="301"/>
    </location>
</feature>
<reference evidence="3" key="2">
    <citation type="submission" date="2025-09" db="UniProtKB">
        <authorList>
            <consortium name="Ensembl"/>
        </authorList>
    </citation>
    <scope>IDENTIFICATION</scope>
</reference>
<evidence type="ECO:0000313" key="4">
    <source>
        <dbReference type="Proteomes" id="UP000472270"/>
    </source>
</evidence>
<feature type="compositionally biased region" description="Low complexity" evidence="1">
    <location>
        <begin position="280"/>
        <end position="289"/>
    </location>
</feature>
<dbReference type="Proteomes" id="UP000472270">
    <property type="component" value="Unassembled WGS sequence"/>
</dbReference>
<name>A0A673IWG0_9TELE</name>
<gene>
    <name evidence="3" type="primary">LOC107716599</name>
</gene>
<feature type="compositionally biased region" description="Low complexity" evidence="1">
    <location>
        <begin position="302"/>
        <end position="318"/>
    </location>
</feature>
<dbReference type="AlphaFoldDB" id="A0A673IWG0"/>
<accession>A0A673IWG0</accession>
<evidence type="ECO:0000313" key="3">
    <source>
        <dbReference type="Ensembl" id="ENSSRHP00000041944.1"/>
    </source>
</evidence>
<feature type="region of interest" description="Disordered" evidence="1">
    <location>
        <begin position="347"/>
        <end position="394"/>
    </location>
</feature>
<dbReference type="PANTHER" id="PTHR15197">
    <property type="entry name" value="COILIN P80"/>
    <property type="match status" value="1"/>
</dbReference>
<dbReference type="InterPro" id="IPR031722">
    <property type="entry name" value="Coilin_N"/>
</dbReference>
<reference evidence="3" key="1">
    <citation type="submission" date="2025-08" db="UniProtKB">
        <authorList>
            <consortium name="Ensembl"/>
        </authorList>
    </citation>
    <scope>IDENTIFICATION</scope>
</reference>
<feature type="compositionally biased region" description="Polar residues" evidence="1">
    <location>
        <begin position="260"/>
        <end position="273"/>
    </location>
</feature>
<dbReference type="Ensembl" id="ENSSRHT00000043131.1">
    <property type="protein sequence ID" value="ENSSRHP00000041944.1"/>
    <property type="gene ID" value="ENSSRHG00000021246.1"/>
</dbReference>
<evidence type="ECO:0000259" key="2">
    <source>
        <dbReference type="Pfam" id="PF15862"/>
    </source>
</evidence>
<dbReference type="PANTHER" id="PTHR15197:SF0">
    <property type="entry name" value="COILIN"/>
    <property type="match status" value="1"/>
</dbReference>
<feature type="compositionally biased region" description="Gly residues" evidence="1">
    <location>
        <begin position="377"/>
        <end position="390"/>
    </location>
</feature>
<sequence>MATSSLNSIRVRLYFDYPPPATPECRMCWLLVDLNKCRVVADLSSIIKEKLGYSRRTILDLFIEDCYLPSTESIYIVRDNDSIRVKVSSPVYINGAEDYQSSEAQNSKTKKRGRGDETQICEGLSKKKKHEDARNNGSAPVEDAKKKKKKEVKESATKPDTPQKNIETPSSTKNNRKSTSAVPASDKTTRTKINQPTSSSSDSSEDESHNKAPPPKPKPKQNGAAKKPRKESTSSDSSSSDDTEKSKSSIPVQPLPATPKLSSTTSKLPLQTPQRRESSTDSSSSSSPSQVEPSAKKSQVATQPSSTTIQSVSSSVSKKPQDKPESSDSDASEIELVIKKPNLHGMGLKIAGVSPGVSEAAGRDRGNTRGQERGRGRGANRGSGRGGFGRAKGTPWKQDFHFNYENGERQKPNDSLTNESFILQKWPLNLGFSTRDLWIRYSNHKQFHFICLYKKLDVLSNIFKNII</sequence>
<feature type="compositionally biased region" description="Basic and acidic residues" evidence="1">
    <location>
        <begin position="361"/>
        <end position="375"/>
    </location>
</feature>
<dbReference type="InterPro" id="IPR024822">
    <property type="entry name" value="Coilin"/>
</dbReference>
<feature type="region of interest" description="Disordered" evidence="1">
    <location>
        <begin position="98"/>
        <end position="332"/>
    </location>
</feature>
<feature type="compositionally biased region" description="Polar residues" evidence="1">
    <location>
        <begin position="158"/>
        <end position="182"/>
    </location>
</feature>
<dbReference type="GO" id="GO:0000387">
    <property type="term" value="P:spliceosomal snRNP assembly"/>
    <property type="evidence" value="ECO:0007669"/>
    <property type="project" value="TreeGrafter"/>
</dbReference>
<dbReference type="GO" id="GO:0015030">
    <property type="term" value="C:Cajal body"/>
    <property type="evidence" value="ECO:0007669"/>
    <property type="project" value="TreeGrafter"/>
</dbReference>
<dbReference type="GO" id="GO:0030620">
    <property type="term" value="F:U2 snRNA binding"/>
    <property type="evidence" value="ECO:0007669"/>
    <property type="project" value="TreeGrafter"/>
</dbReference>